<sequence length="163" mass="18720">MFAKIEKQIEEAQKAEKLMIERNLTFDKMNQKQQMSLTAGLEAEVAKEFSKYDEIQSVSNSVYKGKVKDPAGEFDGLFIKYLVEVKYSVSGETSSSKFLKQFKKYIEPSSKDFINVHKKPVVLFIKQFTNGGNVNQSVLKTLQNSKEIKVIIITDFKQIKNLY</sequence>
<name>A0AA94F198_9FLAO</name>
<proteinExistence type="predicted"/>
<protein>
    <submittedName>
        <fullName evidence="1">Uncharacterized protein</fullName>
    </submittedName>
</protein>
<reference evidence="1" key="1">
    <citation type="submission" date="2018-12" db="EMBL/GenBank/DDBJ databases">
        <title>Draft genome sequence of Flaovobacterium columnare BGFS27 isolated from channel catfish in Alabama.</title>
        <authorList>
            <person name="Cai W."/>
            <person name="Arias C."/>
        </authorList>
    </citation>
    <scope>NUCLEOTIDE SEQUENCE [LARGE SCALE GENOMIC DNA]</scope>
    <source>
        <strain evidence="1">BGFS27</strain>
    </source>
</reference>
<accession>A0AA94F198</accession>
<dbReference type="RefSeq" id="WP_127822479.1">
    <property type="nucleotide sequence ID" value="NZ_SRKT02000003.1"/>
</dbReference>
<organism evidence="1">
    <name type="scientific">Flavobacterium columnare</name>
    <dbReference type="NCBI Taxonomy" id="996"/>
    <lineage>
        <taxon>Bacteria</taxon>
        <taxon>Pseudomonadati</taxon>
        <taxon>Bacteroidota</taxon>
        <taxon>Flavobacteriia</taxon>
        <taxon>Flavobacteriales</taxon>
        <taxon>Flavobacteriaceae</taxon>
        <taxon>Flavobacterium</taxon>
    </lineage>
</organism>
<comment type="caution">
    <text evidence="1">The sequence shown here is derived from an EMBL/GenBank/DDBJ whole genome shotgun (WGS) entry which is preliminary data.</text>
</comment>
<gene>
    <name evidence="1" type="ORF">EJB19_14840</name>
</gene>
<dbReference type="EMBL" id="RWGX01000006">
    <property type="protein sequence ID" value="RVU86826.1"/>
    <property type="molecule type" value="Genomic_DNA"/>
</dbReference>
<evidence type="ECO:0000313" key="1">
    <source>
        <dbReference type="EMBL" id="RVU86826.1"/>
    </source>
</evidence>
<dbReference type="AlphaFoldDB" id="A0AA94F198"/>